<feature type="compositionally biased region" description="Acidic residues" evidence="8">
    <location>
        <begin position="58"/>
        <end position="72"/>
    </location>
</feature>
<evidence type="ECO:0000256" key="2">
    <source>
        <dbReference type="ARBA" id="ARBA00010425"/>
    </source>
</evidence>
<keyword evidence="7" id="KW-0333">Golgi apparatus</keyword>
<proteinExistence type="inferred from homology"/>
<reference evidence="9" key="1">
    <citation type="journal article" date="2023" name="Mol. Phylogenet. Evol.">
        <title>Genome-scale phylogeny and comparative genomics of the fungal order Sordariales.</title>
        <authorList>
            <person name="Hensen N."/>
            <person name="Bonometti L."/>
            <person name="Westerberg I."/>
            <person name="Brannstrom I.O."/>
            <person name="Guillou S."/>
            <person name="Cros-Aarteil S."/>
            <person name="Calhoun S."/>
            <person name="Haridas S."/>
            <person name="Kuo A."/>
            <person name="Mondo S."/>
            <person name="Pangilinan J."/>
            <person name="Riley R."/>
            <person name="LaButti K."/>
            <person name="Andreopoulos B."/>
            <person name="Lipzen A."/>
            <person name="Chen C."/>
            <person name="Yan M."/>
            <person name="Daum C."/>
            <person name="Ng V."/>
            <person name="Clum A."/>
            <person name="Steindorff A."/>
            <person name="Ohm R.A."/>
            <person name="Martin F."/>
            <person name="Silar P."/>
            <person name="Natvig D.O."/>
            <person name="Lalanne C."/>
            <person name="Gautier V."/>
            <person name="Ament-Velasquez S.L."/>
            <person name="Kruys A."/>
            <person name="Hutchinson M.I."/>
            <person name="Powell A.J."/>
            <person name="Barry K."/>
            <person name="Miller A.N."/>
            <person name="Grigoriev I.V."/>
            <person name="Debuchy R."/>
            <person name="Gladieux P."/>
            <person name="Hiltunen Thoren M."/>
            <person name="Johannesson H."/>
        </authorList>
    </citation>
    <scope>NUCLEOTIDE SEQUENCE</scope>
    <source>
        <strain evidence="9">CBS 315.58</strain>
    </source>
</reference>
<feature type="region of interest" description="Disordered" evidence="8">
    <location>
        <begin position="1"/>
        <end position="83"/>
    </location>
</feature>
<accession>A0AAN7AT99</accession>
<feature type="transmembrane region" description="Helical" evidence="7">
    <location>
        <begin position="337"/>
        <end position="355"/>
    </location>
</feature>
<comment type="subcellular location">
    <subcellularLocation>
        <location evidence="7">Golgi apparatus membrane</location>
        <topology evidence="7">Multi-pass membrane protein</topology>
    </subcellularLocation>
    <subcellularLocation>
        <location evidence="7">Cytoplasmic vesicle membrane</location>
        <topology evidence="7">Multi-pass membrane protein</topology>
    </subcellularLocation>
    <subcellularLocation>
        <location evidence="7">Endoplasmic reticulum membrane</location>
        <topology evidence="7">Multi-pass membrane protein</topology>
    </subcellularLocation>
</comment>
<evidence type="ECO:0000313" key="10">
    <source>
        <dbReference type="Proteomes" id="UP001303160"/>
    </source>
</evidence>
<comment type="caution">
    <text evidence="9">The sequence shown here is derived from an EMBL/GenBank/DDBJ whole genome shotgun (WGS) entry which is preliminary data.</text>
</comment>
<comment type="similarity">
    <text evidence="2 7">Belongs to the TPT transporter family. SLC35D subfamily.</text>
</comment>
<dbReference type="InterPro" id="IPR050186">
    <property type="entry name" value="TPT_transporter"/>
</dbReference>
<feature type="transmembrane region" description="Helical" evidence="7">
    <location>
        <begin position="310"/>
        <end position="330"/>
    </location>
</feature>
<evidence type="ECO:0000256" key="8">
    <source>
        <dbReference type="SAM" id="MobiDB-lite"/>
    </source>
</evidence>
<evidence type="ECO:0000256" key="7">
    <source>
        <dbReference type="RuleBase" id="RU367097"/>
    </source>
</evidence>
<dbReference type="GO" id="GO:0005789">
    <property type="term" value="C:endoplasmic reticulum membrane"/>
    <property type="evidence" value="ECO:0007669"/>
    <property type="project" value="UniProtKB-SubCell"/>
</dbReference>
<keyword evidence="7" id="KW-0968">Cytoplasmic vesicle</keyword>
<dbReference type="EMBL" id="MU863978">
    <property type="protein sequence ID" value="KAK4196735.1"/>
    <property type="molecule type" value="Genomic_DNA"/>
</dbReference>
<feature type="compositionally biased region" description="Low complexity" evidence="8">
    <location>
        <begin position="15"/>
        <end position="29"/>
    </location>
</feature>
<reference evidence="9" key="2">
    <citation type="submission" date="2023-05" db="EMBL/GenBank/DDBJ databases">
        <authorList>
            <consortium name="Lawrence Berkeley National Laboratory"/>
            <person name="Steindorff A."/>
            <person name="Hensen N."/>
            <person name="Bonometti L."/>
            <person name="Westerberg I."/>
            <person name="Brannstrom I.O."/>
            <person name="Guillou S."/>
            <person name="Cros-Aarteil S."/>
            <person name="Calhoun S."/>
            <person name="Haridas S."/>
            <person name="Kuo A."/>
            <person name="Mondo S."/>
            <person name="Pangilinan J."/>
            <person name="Riley R."/>
            <person name="Labutti K."/>
            <person name="Andreopoulos B."/>
            <person name="Lipzen A."/>
            <person name="Chen C."/>
            <person name="Yanf M."/>
            <person name="Daum C."/>
            <person name="Ng V."/>
            <person name="Clum A."/>
            <person name="Ohm R."/>
            <person name="Martin F."/>
            <person name="Silar P."/>
            <person name="Natvig D."/>
            <person name="Lalanne C."/>
            <person name="Gautier V."/>
            <person name="Ament-Velasquez S.L."/>
            <person name="Kruys A."/>
            <person name="Hutchinson M.I."/>
            <person name="Powell A.J."/>
            <person name="Barry K."/>
            <person name="Miller A.N."/>
            <person name="Grigoriev I.V."/>
            <person name="Debuchy R."/>
            <person name="Gladieux P."/>
            <person name="Thoren M.H."/>
            <person name="Johannesson H."/>
        </authorList>
    </citation>
    <scope>NUCLEOTIDE SEQUENCE</scope>
    <source>
        <strain evidence="9">CBS 315.58</strain>
    </source>
</reference>
<evidence type="ECO:0000313" key="9">
    <source>
        <dbReference type="EMBL" id="KAK4196735.1"/>
    </source>
</evidence>
<name>A0AAN7AT99_9PEZI</name>
<dbReference type="AlphaFoldDB" id="A0AAN7AT99"/>
<evidence type="ECO:0000256" key="5">
    <source>
        <dbReference type="ARBA" id="ARBA00022989"/>
    </source>
</evidence>
<feature type="transmembrane region" description="Helical" evidence="7">
    <location>
        <begin position="276"/>
        <end position="295"/>
    </location>
</feature>
<evidence type="ECO:0000256" key="1">
    <source>
        <dbReference type="ARBA" id="ARBA00003420"/>
    </source>
</evidence>
<keyword evidence="7" id="KW-0762">Sugar transport</keyword>
<dbReference type="Proteomes" id="UP001303160">
    <property type="component" value="Unassembled WGS sequence"/>
</dbReference>
<comment type="function">
    <text evidence="1 7">Involved in the import of GDP-mannose from the cytoplasm into the Golgi lumen.</text>
</comment>
<feature type="transmembrane region" description="Helical" evidence="7">
    <location>
        <begin position="119"/>
        <end position="140"/>
    </location>
</feature>
<sequence length="392" mass="42661">MATSTEHRRDGGRAGSFSSSSSDTAGNSTVLARLGDEEKLTPPEELEIHELDEYSSNSEDDALLMEKEDDDEPPKPQPPTEPKKGSFWSALIWMAVNTLATIGIVFTNKAIFTDPSLKLAQLSFACFHFLITYLTLYIISRPRFAFFVPRSTSLRNILPLSIAMSLNVILPNLSLAFSSVTFYQLARILLTPTVALMNYILYRATLPRLAILSLIPACLGVGMVSYYDSLPTNNTNIKTTSSLGVMFAFLGIFASSLYTVWIASYHRKLQMSSMQLLFNQAPLSAFMLLYVIPFVDTFPSSWGAVSVNKWLLIGMSGLYASLINISQFFIIAQTGPVSSTVVGHVKTCTIVALGWATSGRGAGDKGVGGVVVALGGIIAYSIVMLREKKGGK</sequence>
<feature type="transmembrane region" description="Helical" evidence="7">
    <location>
        <begin position="182"/>
        <end position="202"/>
    </location>
</feature>
<evidence type="ECO:0000256" key="3">
    <source>
        <dbReference type="ARBA" id="ARBA00011182"/>
    </source>
</evidence>
<organism evidence="9 10">
    <name type="scientific">Triangularia verruculosa</name>
    <dbReference type="NCBI Taxonomy" id="2587418"/>
    <lineage>
        <taxon>Eukaryota</taxon>
        <taxon>Fungi</taxon>
        <taxon>Dikarya</taxon>
        <taxon>Ascomycota</taxon>
        <taxon>Pezizomycotina</taxon>
        <taxon>Sordariomycetes</taxon>
        <taxon>Sordariomycetidae</taxon>
        <taxon>Sordariales</taxon>
        <taxon>Podosporaceae</taxon>
        <taxon>Triangularia</taxon>
    </lineage>
</organism>
<protein>
    <recommendedName>
        <fullName evidence="7">GDP-mannose transporter</fullName>
        <shortName evidence="7">GMT</shortName>
    </recommendedName>
</protein>
<dbReference type="GO" id="GO:0000139">
    <property type="term" value="C:Golgi membrane"/>
    <property type="evidence" value="ECO:0007669"/>
    <property type="project" value="UniProtKB-SubCell"/>
</dbReference>
<keyword evidence="6 7" id="KW-0472">Membrane</keyword>
<feature type="transmembrane region" description="Helical" evidence="7">
    <location>
        <begin position="243"/>
        <end position="264"/>
    </location>
</feature>
<keyword evidence="4 7" id="KW-0812">Transmembrane</keyword>
<feature type="compositionally biased region" description="Basic and acidic residues" evidence="8">
    <location>
        <begin position="1"/>
        <end position="12"/>
    </location>
</feature>
<dbReference type="PANTHER" id="PTHR11132">
    <property type="entry name" value="SOLUTE CARRIER FAMILY 35"/>
    <property type="match status" value="1"/>
</dbReference>
<keyword evidence="5 7" id="KW-1133">Transmembrane helix</keyword>
<evidence type="ECO:0000256" key="4">
    <source>
        <dbReference type="ARBA" id="ARBA00022692"/>
    </source>
</evidence>
<feature type="transmembrane region" description="Helical" evidence="7">
    <location>
        <begin position="152"/>
        <end position="170"/>
    </location>
</feature>
<feature type="transmembrane region" description="Helical" evidence="7">
    <location>
        <begin position="367"/>
        <end position="385"/>
    </location>
</feature>
<gene>
    <name evidence="9" type="ORF">QBC40DRAFT_351588</name>
</gene>
<keyword evidence="10" id="KW-1185">Reference proteome</keyword>
<keyword evidence="7" id="KW-0256">Endoplasmic reticulum</keyword>
<comment type="subunit">
    <text evidence="3 7">Homooligomer.</text>
</comment>
<keyword evidence="7" id="KW-0813">Transport</keyword>
<feature type="transmembrane region" description="Helical" evidence="7">
    <location>
        <begin position="87"/>
        <end position="107"/>
    </location>
</feature>
<feature type="compositionally biased region" description="Basic and acidic residues" evidence="8">
    <location>
        <begin position="34"/>
        <end position="52"/>
    </location>
</feature>
<feature type="transmembrane region" description="Helical" evidence="7">
    <location>
        <begin position="209"/>
        <end position="227"/>
    </location>
</feature>
<dbReference type="GO" id="GO:0030659">
    <property type="term" value="C:cytoplasmic vesicle membrane"/>
    <property type="evidence" value="ECO:0007669"/>
    <property type="project" value="UniProtKB-SubCell"/>
</dbReference>
<evidence type="ECO:0000256" key="6">
    <source>
        <dbReference type="ARBA" id="ARBA00023136"/>
    </source>
</evidence>